<dbReference type="AlphaFoldDB" id="A0A0R1VZ52"/>
<dbReference type="Proteomes" id="UP000051820">
    <property type="component" value="Unassembled WGS sequence"/>
</dbReference>
<dbReference type="PATRIC" id="fig|1423807.3.peg.1128"/>
<reference evidence="4 5" key="1">
    <citation type="journal article" date="2015" name="Genome Announc.">
        <title>Expanding the biotechnology potential of lactobacilli through comparative genomics of 213 strains and associated genera.</title>
        <authorList>
            <person name="Sun Z."/>
            <person name="Harris H.M."/>
            <person name="McCann A."/>
            <person name="Guo C."/>
            <person name="Argimon S."/>
            <person name="Zhang W."/>
            <person name="Yang X."/>
            <person name="Jeffery I.B."/>
            <person name="Cooney J.C."/>
            <person name="Kagawa T.F."/>
            <person name="Liu W."/>
            <person name="Song Y."/>
            <person name="Salvetti E."/>
            <person name="Wrobel A."/>
            <person name="Rasinkangas P."/>
            <person name="Parkhill J."/>
            <person name="Rea M.C."/>
            <person name="O'Sullivan O."/>
            <person name="Ritari J."/>
            <person name="Douillard F.P."/>
            <person name="Paul Ross R."/>
            <person name="Yang R."/>
            <person name="Briner A.E."/>
            <person name="Felis G.E."/>
            <person name="de Vos W.M."/>
            <person name="Barrangou R."/>
            <person name="Klaenhammer T.R."/>
            <person name="Caufield P.W."/>
            <person name="Cui Y."/>
            <person name="Zhang H."/>
            <person name="O'Toole P.W."/>
        </authorList>
    </citation>
    <scope>NUCLEOTIDE SEQUENCE [LARGE SCALE GENOMIC DNA]</scope>
    <source>
        <strain evidence="4 5">DSM 5007</strain>
    </source>
</reference>
<keyword evidence="2" id="KW-0503">Monooxygenase</keyword>
<organism evidence="4 5">
    <name type="scientific">Paucilactobacillus suebicus DSM 5007 = KCTC 3549</name>
    <dbReference type="NCBI Taxonomy" id="1423807"/>
    <lineage>
        <taxon>Bacteria</taxon>
        <taxon>Bacillati</taxon>
        <taxon>Bacillota</taxon>
        <taxon>Bacilli</taxon>
        <taxon>Lactobacillales</taxon>
        <taxon>Lactobacillaceae</taxon>
        <taxon>Paucilactobacillus</taxon>
    </lineage>
</organism>
<dbReference type="eggNOG" id="COG2141">
    <property type="taxonomic scope" value="Bacteria"/>
</dbReference>
<dbReference type="GO" id="GO:0004497">
    <property type="term" value="F:monooxygenase activity"/>
    <property type="evidence" value="ECO:0007669"/>
    <property type="project" value="UniProtKB-KW"/>
</dbReference>
<dbReference type="EMBL" id="AZGF01000025">
    <property type="protein sequence ID" value="KRM10807.1"/>
    <property type="molecule type" value="Genomic_DNA"/>
</dbReference>
<dbReference type="InterPro" id="IPR036661">
    <property type="entry name" value="Luciferase-like_sf"/>
</dbReference>
<comment type="caution">
    <text evidence="4">The sequence shown here is derived from an EMBL/GenBank/DDBJ whole genome shotgun (WGS) entry which is preliminary data.</text>
</comment>
<dbReference type="PANTHER" id="PTHR30137">
    <property type="entry name" value="LUCIFERASE-LIKE MONOOXYGENASE"/>
    <property type="match status" value="1"/>
</dbReference>
<evidence type="ECO:0000256" key="1">
    <source>
        <dbReference type="ARBA" id="ARBA00023002"/>
    </source>
</evidence>
<dbReference type="InterPro" id="IPR011251">
    <property type="entry name" value="Luciferase-like_dom"/>
</dbReference>
<feature type="domain" description="Luciferase-like" evidence="3">
    <location>
        <begin position="23"/>
        <end position="306"/>
    </location>
</feature>
<dbReference type="SUPFAM" id="SSF51679">
    <property type="entry name" value="Bacterial luciferase-like"/>
    <property type="match status" value="1"/>
</dbReference>
<protein>
    <submittedName>
        <fullName evidence="4">Coenzyme F420-dependent N5,N10-methylene tetrahydromethanopterin reductase-like protein</fullName>
    </submittedName>
</protein>
<evidence type="ECO:0000313" key="4">
    <source>
        <dbReference type="EMBL" id="KRM10807.1"/>
    </source>
</evidence>
<evidence type="ECO:0000259" key="3">
    <source>
        <dbReference type="Pfam" id="PF00296"/>
    </source>
</evidence>
<name>A0A0R1VZ52_9LACO</name>
<dbReference type="InterPro" id="IPR050766">
    <property type="entry name" value="Bact_Lucif_Oxidored"/>
</dbReference>
<sequence>MEVSKMTEKKYQFGLDTFGDIGFKNDGTPMTGAETLRQVVKEAHLADELGIDLIALGEHHRSEFAISSPEIVLSAMAQVTKNIKLGTAVTVLSSDDPVRVFERFSTLHALSNGREEIMLGRGSFTESFPLYGYDLEKYDDLFEEKIAMWQALLEGKPMNWNGKLTQKLTDTTVYPQLPEGETIATSVAVGGTPESIIRAVYYDLPVVIAIIGGEPTRFRPYVDLYHKATKQFDKPERPLGMHAHGIILDDEKEAIEVGWKYIKAEMDRIGIDRGWAPMTRDRFEFEIDKGSYYVGTPETVAQKIAKNMKAMDMQRFDLVYGTGGQLLHQREDTIRNYGEKVIPRVKELLGGDGND</sequence>
<dbReference type="Pfam" id="PF00296">
    <property type="entry name" value="Bac_luciferase"/>
    <property type="match status" value="1"/>
</dbReference>
<accession>A0A0R1VZ52</accession>
<keyword evidence="5" id="KW-1185">Reference proteome</keyword>
<gene>
    <name evidence="4" type="ORF">FD16_GL001108</name>
</gene>
<dbReference type="STRING" id="1423807.FD16_GL001108"/>
<keyword evidence="1" id="KW-0560">Oxidoreductase</keyword>
<dbReference type="PANTHER" id="PTHR30137:SF8">
    <property type="entry name" value="BLR5498 PROTEIN"/>
    <property type="match status" value="1"/>
</dbReference>
<dbReference type="GO" id="GO:0005829">
    <property type="term" value="C:cytosol"/>
    <property type="evidence" value="ECO:0007669"/>
    <property type="project" value="TreeGrafter"/>
</dbReference>
<dbReference type="GO" id="GO:0016705">
    <property type="term" value="F:oxidoreductase activity, acting on paired donors, with incorporation or reduction of molecular oxygen"/>
    <property type="evidence" value="ECO:0007669"/>
    <property type="project" value="InterPro"/>
</dbReference>
<dbReference type="Gene3D" id="3.20.20.30">
    <property type="entry name" value="Luciferase-like domain"/>
    <property type="match status" value="1"/>
</dbReference>
<evidence type="ECO:0000256" key="2">
    <source>
        <dbReference type="ARBA" id="ARBA00023033"/>
    </source>
</evidence>
<proteinExistence type="predicted"/>
<evidence type="ECO:0000313" key="5">
    <source>
        <dbReference type="Proteomes" id="UP000051820"/>
    </source>
</evidence>